<dbReference type="KEGG" id="aten:116304731"/>
<dbReference type="AlphaFoldDB" id="A0A6P8IWM2"/>
<evidence type="ECO:0000256" key="3">
    <source>
        <dbReference type="ARBA" id="ARBA00022703"/>
    </source>
</evidence>
<protein>
    <recommendedName>
        <fullName evidence="6">Programmed cell death protein 5</fullName>
    </recommendedName>
</protein>
<evidence type="ECO:0000256" key="1">
    <source>
        <dbReference type="ARBA" id="ARBA00010490"/>
    </source>
</evidence>
<dbReference type="Proteomes" id="UP000515163">
    <property type="component" value="Unplaced"/>
</dbReference>
<sequence length="130" mass="14922">MADEELAGLRAKRMAELQQQLGGQDMQNLQQQQQRQEAMKRENEMRTALLSQILDQSARARLNSIALVKPDKARMVESILIQMAQSGQLPGKVGESQLVSLLERVSEQTQKKTTVKFNRRRYDDDDDDDY</sequence>
<dbReference type="PANTHER" id="PTHR10840">
    <property type="entry name" value="PROGRAMMED CELL DEATH PROTEIN 5"/>
    <property type="match status" value="1"/>
</dbReference>
<comment type="similarity">
    <text evidence="1">Belongs to the PDCD5 family.</text>
</comment>
<dbReference type="InParanoid" id="A0A6P8IWM2"/>
<evidence type="ECO:0000256" key="4">
    <source>
        <dbReference type="ARBA" id="ARBA00022990"/>
    </source>
</evidence>
<organism evidence="8 9">
    <name type="scientific">Actinia tenebrosa</name>
    <name type="common">Australian red waratah sea anemone</name>
    <dbReference type="NCBI Taxonomy" id="6105"/>
    <lineage>
        <taxon>Eukaryota</taxon>
        <taxon>Metazoa</taxon>
        <taxon>Cnidaria</taxon>
        <taxon>Anthozoa</taxon>
        <taxon>Hexacorallia</taxon>
        <taxon>Actiniaria</taxon>
        <taxon>Actiniidae</taxon>
        <taxon>Actinia</taxon>
    </lineage>
</organism>
<evidence type="ECO:0000256" key="6">
    <source>
        <dbReference type="ARBA" id="ARBA00071574"/>
    </source>
</evidence>
<keyword evidence="3" id="KW-0053">Apoptosis</keyword>
<comment type="function">
    <text evidence="5">May function in the process of apoptosis.</text>
</comment>
<dbReference type="PIRSF" id="PIRSF015730">
    <property type="entry name" value="TFAR19"/>
    <property type="match status" value="1"/>
</dbReference>
<dbReference type="GO" id="GO:0005829">
    <property type="term" value="C:cytosol"/>
    <property type="evidence" value="ECO:0007669"/>
    <property type="project" value="TreeGrafter"/>
</dbReference>
<dbReference type="GO" id="GO:0003677">
    <property type="term" value="F:DNA binding"/>
    <property type="evidence" value="ECO:0007669"/>
    <property type="project" value="InterPro"/>
</dbReference>
<dbReference type="Pfam" id="PF01984">
    <property type="entry name" value="dsDNA_bind"/>
    <property type="match status" value="1"/>
</dbReference>
<dbReference type="GO" id="GO:0006915">
    <property type="term" value="P:apoptotic process"/>
    <property type="evidence" value="ECO:0007669"/>
    <property type="project" value="UniProtKB-KW"/>
</dbReference>
<proteinExistence type="inferred from homology"/>
<feature type="compositionally biased region" description="Low complexity" evidence="7">
    <location>
        <begin position="22"/>
        <end position="36"/>
    </location>
</feature>
<evidence type="ECO:0000313" key="9">
    <source>
        <dbReference type="RefSeq" id="XP_031570370.1"/>
    </source>
</evidence>
<dbReference type="Gene3D" id="1.10.8.140">
    <property type="entry name" value="PDCD5-like"/>
    <property type="match status" value="1"/>
</dbReference>
<dbReference type="RefSeq" id="XP_031570370.1">
    <property type="nucleotide sequence ID" value="XM_031714510.1"/>
</dbReference>
<gene>
    <name evidence="9" type="primary">LOC116304731</name>
</gene>
<dbReference type="InterPro" id="IPR036883">
    <property type="entry name" value="PDCD5-like_sf"/>
</dbReference>
<accession>A0A6P8IWM2</accession>
<feature type="region of interest" description="Disordered" evidence="7">
    <location>
        <begin position="22"/>
        <end position="43"/>
    </location>
</feature>
<evidence type="ECO:0000256" key="5">
    <source>
        <dbReference type="ARBA" id="ARBA00056824"/>
    </source>
</evidence>
<dbReference type="OrthoDB" id="10252486at2759"/>
<dbReference type="FunCoup" id="A0A6P8IWM2">
    <property type="interactions" value="1960"/>
</dbReference>
<dbReference type="GO" id="GO:0005634">
    <property type="term" value="C:nucleus"/>
    <property type="evidence" value="ECO:0007669"/>
    <property type="project" value="TreeGrafter"/>
</dbReference>
<dbReference type="FunFam" id="1.10.8.140:FF:000001">
    <property type="entry name" value="Programmed cell death protein 5"/>
    <property type="match status" value="1"/>
</dbReference>
<dbReference type="SUPFAM" id="SSF46950">
    <property type="entry name" value="Double-stranded DNA-binding domain"/>
    <property type="match status" value="1"/>
</dbReference>
<dbReference type="InterPro" id="IPR002836">
    <property type="entry name" value="PDCD5-like"/>
</dbReference>
<evidence type="ECO:0000313" key="8">
    <source>
        <dbReference type="Proteomes" id="UP000515163"/>
    </source>
</evidence>
<name>A0A6P8IWM2_ACTTE</name>
<keyword evidence="8" id="KW-1185">Reference proteome</keyword>
<dbReference type="GeneID" id="116304731"/>
<reference evidence="9" key="1">
    <citation type="submission" date="2025-08" db="UniProtKB">
        <authorList>
            <consortium name="RefSeq"/>
        </authorList>
    </citation>
    <scope>IDENTIFICATION</scope>
</reference>
<dbReference type="PANTHER" id="PTHR10840:SF0">
    <property type="entry name" value="PROGRAMMED CELL DEATH PROTEIN 5"/>
    <property type="match status" value="1"/>
</dbReference>
<keyword evidence="4" id="KW-0007">Acetylation</keyword>
<evidence type="ECO:0000256" key="2">
    <source>
        <dbReference type="ARBA" id="ARBA00022553"/>
    </source>
</evidence>
<keyword evidence="2" id="KW-0597">Phosphoprotein</keyword>
<evidence type="ECO:0000256" key="7">
    <source>
        <dbReference type="SAM" id="MobiDB-lite"/>
    </source>
</evidence>